<dbReference type="EMBL" id="JACJQH010000009">
    <property type="protein sequence ID" value="MBD2195358.1"/>
    <property type="molecule type" value="Genomic_DNA"/>
</dbReference>
<feature type="signal peptide" evidence="1">
    <location>
        <begin position="1"/>
        <end position="29"/>
    </location>
</feature>
<keyword evidence="1" id="KW-0732">Signal</keyword>
<gene>
    <name evidence="2" type="ORF">H6G24_07610</name>
</gene>
<feature type="chain" id="PRO_5045874609" evidence="1">
    <location>
        <begin position="30"/>
        <end position="100"/>
    </location>
</feature>
<sequence>MKFRIFLKVVLIPSLAVLSCLTTAHTALADYLTSQGSGGNYRYELWSSDDNGSYYLKIWSIEASTNSKSYITTPSFDSSREALIYFDCNYAEKSLPECPR</sequence>
<evidence type="ECO:0000313" key="2">
    <source>
        <dbReference type="EMBL" id="MBD2195358.1"/>
    </source>
</evidence>
<dbReference type="Proteomes" id="UP000658514">
    <property type="component" value="Unassembled WGS sequence"/>
</dbReference>
<protein>
    <submittedName>
        <fullName evidence="2">Uncharacterized protein</fullName>
    </submittedName>
</protein>
<accession>A0ABR8A6B6</accession>
<evidence type="ECO:0000256" key="1">
    <source>
        <dbReference type="SAM" id="SignalP"/>
    </source>
</evidence>
<name>A0ABR8A6B6_9CYAN</name>
<reference evidence="2 3" key="1">
    <citation type="journal article" date="2020" name="ISME J.">
        <title>Comparative genomics reveals insights into cyanobacterial evolution and habitat adaptation.</title>
        <authorList>
            <person name="Chen M.Y."/>
            <person name="Teng W.K."/>
            <person name="Zhao L."/>
            <person name="Hu C.X."/>
            <person name="Zhou Y.K."/>
            <person name="Han B.P."/>
            <person name="Song L.R."/>
            <person name="Shu W.S."/>
        </authorList>
    </citation>
    <scope>NUCLEOTIDE SEQUENCE [LARGE SCALE GENOMIC DNA]</scope>
    <source>
        <strain evidence="2 3">FACHB-288</strain>
    </source>
</reference>
<keyword evidence="3" id="KW-1185">Reference proteome</keyword>
<evidence type="ECO:0000313" key="3">
    <source>
        <dbReference type="Proteomes" id="UP000658514"/>
    </source>
</evidence>
<dbReference type="PROSITE" id="PS51257">
    <property type="entry name" value="PROKAR_LIPOPROTEIN"/>
    <property type="match status" value="1"/>
</dbReference>
<dbReference type="RefSeq" id="WP_190539457.1">
    <property type="nucleotide sequence ID" value="NZ_CAWPNO010000128.1"/>
</dbReference>
<organism evidence="2 3">
    <name type="scientific">Calothrix parietina FACHB-288</name>
    <dbReference type="NCBI Taxonomy" id="2692896"/>
    <lineage>
        <taxon>Bacteria</taxon>
        <taxon>Bacillati</taxon>
        <taxon>Cyanobacteriota</taxon>
        <taxon>Cyanophyceae</taxon>
        <taxon>Nostocales</taxon>
        <taxon>Calotrichaceae</taxon>
        <taxon>Calothrix</taxon>
    </lineage>
</organism>
<comment type="caution">
    <text evidence="2">The sequence shown here is derived from an EMBL/GenBank/DDBJ whole genome shotgun (WGS) entry which is preliminary data.</text>
</comment>
<proteinExistence type="predicted"/>